<gene>
    <name evidence="9" type="ORF">NWP17_01840</name>
</gene>
<comment type="caution">
    <text evidence="9">The sequence shown here is derived from an EMBL/GenBank/DDBJ whole genome shotgun (WGS) entry which is preliminary data.</text>
</comment>
<dbReference type="Gene3D" id="3.40.50.300">
    <property type="entry name" value="P-loop containing nucleotide triphosphate hydrolases"/>
    <property type="match status" value="1"/>
</dbReference>
<proteinExistence type="predicted"/>
<reference evidence="9 10" key="1">
    <citation type="journal article" date="2023" name="J. Phycol.">
        <title>Chrysosporum ovalisporum is synonymous with the true-branching cyanobacterium Umezakia natans (Nostocales/Aphanizomenonaceae).</title>
        <authorList>
            <person name="McGregor G.B."/>
            <person name="Sendall B.C."/>
            <person name="Niiyama Y."/>
            <person name="Tuji A."/>
            <person name="Willis A."/>
        </authorList>
    </citation>
    <scope>NUCLEOTIDE SEQUENCE [LARGE SCALE GENOMIC DNA]</scope>
    <source>
        <strain evidence="9 10">ANA360D</strain>
    </source>
</reference>
<evidence type="ECO:0000256" key="6">
    <source>
        <dbReference type="SAM" id="Coils"/>
    </source>
</evidence>
<feature type="domain" description="Dynamin N-terminal" evidence="8">
    <location>
        <begin position="87"/>
        <end position="244"/>
    </location>
</feature>
<dbReference type="SUPFAM" id="SSF52540">
    <property type="entry name" value="P-loop containing nucleoside triphosphate hydrolases"/>
    <property type="match status" value="1"/>
</dbReference>
<organism evidence="9 10">
    <name type="scientific">Chrysosporum bergii ANA360D</name>
    <dbReference type="NCBI Taxonomy" id="617107"/>
    <lineage>
        <taxon>Bacteria</taxon>
        <taxon>Bacillati</taxon>
        <taxon>Cyanobacteriota</taxon>
        <taxon>Cyanophyceae</taxon>
        <taxon>Nostocales</taxon>
        <taxon>Nodulariaceae</taxon>
        <taxon>Chrysosporum</taxon>
    </lineage>
</organism>
<evidence type="ECO:0000256" key="1">
    <source>
        <dbReference type="ARBA" id="ARBA00004370"/>
    </source>
</evidence>
<keyword evidence="7" id="KW-0812">Transmembrane</keyword>
<sequence length="617" mass="71061">MIDDILGNFQHWFMDDLNSEFSEMDTKLQPEIEIKIPSDLTNKLSHWFNQCSELAHSLSKENQELGEHIVTGLSTIDKRRLLPGFRLAFVGEFSRGKSYLINRLLNRNIVPEGALPTTATLTSIVAGLEEKMEIRTGGKIEIRSLEETSWQDLLATDEAGSDQEIFAGVRISLNHEWLRFLDIEIIDTPGAGDLSERRANLVSDILNQCDAAVLLVSATSPFSMTEAAFLEQEVIGRHVPRIMVTISKLDLINANERGKLIDNITHKIQQISPHIPVISTYPIDDNLQSENDCLTAIITEIESLVNQGERRIWRSRQVSQQLIDWLNQLIEISQDMISSIHLNIEEKKQYLRQARNDIDRANITWDNLQLELEQRRLQRNKQIYQTLTANKEEMLENLQFELQRTPDLKLWWERDLPFRLRRELTILSRKSESFLLKFLGQDVEWLQNEVARIFNTHLKQQVFTPLENTGVEFQLEDQNITDLQKYRLFTRIGSTAAMIVGSILGGPIGMAASTGVLLFLKQYLSQELETQRELLSEELNRVVDISIDEYSQQISQRLRQLYQRIIDDMETEQATWKSAKKAALNVDLFSNTDEHNLQEIIQKSLILQQQITAALSI</sequence>
<evidence type="ECO:0000256" key="5">
    <source>
        <dbReference type="ARBA" id="ARBA00023136"/>
    </source>
</evidence>
<dbReference type="GO" id="GO:0008053">
    <property type="term" value="P:mitochondrial fusion"/>
    <property type="evidence" value="ECO:0007669"/>
    <property type="project" value="TreeGrafter"/>
</dbReference>
<keyword evidence="10" id="KW-1185">Reference proteome</keyword>
<dbReference type="AlphaFoldDB" id="A0AA43GPH3"/>
<evidence type="ECO:0000256" key="2">
    <source>
        <dbReference type="ARBA" id="ARBA00022741"/>
    </source>
</evidence>
<accession>A0AA43GPH3</accession>
<dbReference type="RefSeq" id="WP_280653210.1">
    <property type="nucleotide sequence ID" value="NZ_JANQDH010000013.1"/>
</dbReference>
<evidence type="ECO:0000313" key="9">
    <source>
        <dbReference type="EMBL" id="MDH6059194.1"/>
    </source>
</evidence>
<dbReference type="InterPro" id="IPR045063">
    <property type="entry name" value="Dynamin_N"/>
</dbReference>
<dbReference type="GO" id="GO:0005525">
    <property type="term" value="F:GTP binding"/>
    <property type="evidence" value="ECO:0007669"/>
    <property type="project" value="UniProtKB-KW"/>
</dbReference>
<evidence type="ECO:0000313" key="10">
    <source>
        <dbReference type="Proteomes" id="UP001159387"/>
    </source>
</evidence>
<dbReference type="InterPro" id="IPR027094">
    <property type="entry name" value="Mitofusin_fam"/>
</dbReference>
<keyword evidence="3" id="KW-0378">Hydrolase</keyword>
<evidence type="ECO:0000259" key="8">
    <source>
        <dbReference type="Pfam" id="PF00350"/>
    </source>
</evidence>
<keyword evidence="6" id="KW-0175">Coiled coil</keyword>
<keyword evidence="7" id="KW-1133">Transmembrane helix</keyword>
<dbReference type="Pfam" id="PF00350">
    <property type="entry name" value="Dynamin_N"/>
    <property type="match status" value="1"/>
</dbReference>
<dbReference type="PANTHER" id="PTHR10465:SF0">
    <property type="entry name" value="SARCALUMENIN"/>
    <property type="match status" value="1"/>
</dbReference>
<dbReference type="GO" id="GO:0016020">
    <property type="term" value="C:membrane"/>
    <property type="evidence" value="ECO:0007669"/>
    <property type="project" value="UniProtKB-SubCell"/>
</dbReference>
<keyword evidence="5 7" id="KW-0472">Membrane</keyword>
<feature type="coiled-coil region" evidence="6">
    <location>
        <begin position="344"/>
        <end position="404"/>
    </location>
</feature>
<name>A0AA43GPH3_9CYAN</name>
<dbReference type="InterPro" id="IPR027417">
    <property type="entry name" value="P-loop_NTPase"/>
</dbReference>
<keyword evidence="2" id="KW-0547">Nucleotide-binding</keyword>
<comment type="subcellular location">
    <subcellularLocation>
        <location evidence="1">Membrane</location>
    </subcellularLocation>
</comment>
<keyword evidence="4" id="KW-0342">GTP-binding</keyword>
<protein>
    <submittedName>
        <fullName evidence="9">Dynamin family protein</fullName>
    </submittedName>
</protein>
<dbReference type="Proteomes" id="UP001159387">
    <property type="component" value="Unassembled WGS sequence"/>
</dbReference>
<evidence type="ECO:0000256" key="4">
    <source>
        <dbReference type="ARBA" id="ARBA00023134"/>
    </source>
</evidence>
<feature type="transmembrane region" description="Helical" evidence="7">
    <location>
        <begin position="496"/>
        <end position="520"/>
    </location>
</feature>
<dbReference type="PANTHER" id="PTHR10465">
    <property type="entry name" value="TRANSMEMBRANE GTPASE FZO1"/>
    <property type="match status" value="1"/>
</dbReference>
<evidence type="ECO:0000256" key="3">
    <source>
        <dbReference type="ARBA" id="ARBA00022801"/>
    </source>
</evidence>
<evidence type="ECO:0000256" key="7">
    <source>
        <dbReference type="SAM" id="Phobius"/>
    </source>
</evidence>
<dbReference type="EMBL" id="JANQDH010000013">
    <property type="protein sequence ID" value="MDH6059194.1"/>
    <property type="molecule type" value="Genomic_DNA"/>
</dbReference>
<dbReference type="GO" id="GO:0003924">
    <property type="term" value="F:GTPase activity"/>
    <property type="evidence" value="ECO:0007669"/>
    <property type="project" value="InterPro"/>
</dbReference>